<dbReference type="EMBL" id="NCVQ01000005">
    <property type="protein sequence ID" value="PWZ29221.1"/>
    <property type="molecule type" value="Genomic_DNA"/>
</dbReference>
<comment type="caution">
    <text evidence="3">The sequence shown here is derived from an EMBL/GenBank/DDBJ whole genome shotgun (WGS) entry which is preliminary data.</text>
</comment>
<dbReference type="InterPro" id="IPR001938">
    <property type="entry name" value="Thaumatin"/>
</dbReference>
<feature type="region of interest" description="Disordered" evidence="1">
    <location>
        <begin position="177"/>
        <end position="212"/>
    </location>
</feature>
<evidence type="ECO:0000256" key="1">
    <source>
        <dbReference type="SAM" id="MobiDB-lite"/>
    </source>
</evidence>
<sequence>MGEASRASSSAYPLLLVLALAHWRGVAAASSTTFTVSNYCSQPIWPGTLAGAGTPQLPTTGFRLDPGQSAQCRRRRGACPKELQVERGGGGGGGTVACRSACEAFGQDQYCCSGAYATPAACRPTAYSSIFKSACPRAYSYAYDDGSSTFTCHSAAGYTIAFCLPPSSGLHGFDATPLVSPPASGQSTGRVGGDAVGSADQPPHPATGNSDGGGYHQPWMTMSLASTLHDQLWLLLPLPAVLLLLL</sequence>
<feature type="signal peptide" evidence="2">
    <location>
        <begin position="1"/>
        <end position="28"/>
    </location>
</feature>
<proteinExistence type="predicted"/>
<feature type="chain" id="PRO_5017956057" evidence="2">
    <location>
        <begin position="29"/>
        <end position="246"/>
    </location>
</feature>
<keyword evidence="2" id="KW-0732">Signal</keyword>
<evidence type="ECO:0000313" key="3">
    <source>
        <dbReference type="EMBL" id="PWZ29221.1"/>
    </source>
</evidence>
<name>A0A3L6FA85_MAIZE</name>
<dbReference type="SUPFAM" id="SSF49870">
    <property type="entry name" value="Osmotin, thaumatin-like protein"/>
    <property type="match status" value="1"/>
</dbReference>
<gene>
    <name evidence="3" type="primary">TL1_6</name>
    <name evidence="3" type="ORF">Zm00014a_019197</name>
</gene>
<dbReference type="InterPro" id="IPR037176">
    <property type="entry name" value="Osmotin/thaumatin-like_sf"/>
</dbReference>
<evidence type="ECO:0000256" key="2">
    <source>
        <dbReference type="SAM" id="SignalP"/>
    </source>
</evidence>
<dbReference type="Pfam" id="PF00314">
    <property type="entry name" value="Thaumatin"/>
    <property type="match status" value="1"/>
</dbReference>
<organism evidence="3">
    <name type="scientific">Zea mays</name>
    <name type="common">Maize</name>
    <dbReference type="NCBI Taxonomy" id="4577"/>
    <lineage>
        <taxon>Eukaryota</taxon>
        <taxon>Viridiplantae</taxon>
        <taxon>Streptophyta</taxon>
        <taxon>Embryophyta</taxon>
        <taxon>Tracheophyta</taxon>
        <taxon>Spermatophyta</taxon>
        <taxon>Magnoliopsida</taxon>
        <taxon>Liliopsida</taxon>
        <taxon>Poales</taxon>
        <taxon>Poaceae</taxon>
        <taxon>PACMAD clade</taxon>
        <taxon>Panicoideae</taxon>
        <taxon>Andropogonodae</taxon>
        <taxon>Andropogoneae</taxon>
        <taxon>Tripsacinae</taxon>
        <taxon>Zea</taxon>
    </lineage>
</organism>
<protein>
    <submittedName>
        <fullName evidence="3">Thaumatin-like protein 1</fullName>
    </submittedName>
</protein>
<dbReference type="Proteomes" id="UP000251960">
    <property type="component" value="Chromosome 4"/>
</dbReference>
<accession>A0A3L6FA85</accession>
<dbReference type="PANTHER" id="PTHR31048">
    <property type="entry name" value="OS03G0233200 PROTEIN"/>
    <property type="match status" value="1"/>
</dbReference>
<dbReference type="PROSITE" id="PS51367">
    <property type="entry name" value="THAUMATIN_2"/>
    <property type="match status" value="1"/>
</dbReference>
<reference evidence="3" key="1">
    <citation type="journal article" date="2018" name="Nat. Genet.">
        <title>Extensive intraspecific gene order and gene structural variations between Mo17 and other maize genomes.</title>
        <authorList>
            <person name="Sun S."/>
            <person name="Zhou Y."/>
            <person name="Chen J."/>
            <person name="Shi J."/>
            <person name="Zhao H."/>
            <person name="Zhao H."/>
            <person name="Song W."/>
            <person name="Zhang M."/>
            <person name="Cui Y."/>
            <person name="Dong X."/>
            <person name="Liu H."/>
            <person name="Ma X."/>
            <person name="Jiao Y."/>
            <person name="Wang B."/>
            <person name="Wei X."/>
            <person name="Stein J.C."/>
            <person name="Glaubitz J.C."/>
            <person name="Lu F."/>
            <person name="Yu G."/>
            <person name="Liang C."/>
            <person name="Fengler K."/>
            <person name="Li B."/>
            <person name="Rafalski A."/>
            <person name="Schnable P.S."/>
            <person name="Ware D.H."/>
            <person name="Buckler E.S."/>
            <person name="Lai J."/>
        </authorList>
    </citation>
    <scope>NUCLEOTIDE SEQUENCE [LARGE SCALE GENOMIC DNA]</scope>
    <source>
        <tissue evidence="3">Seedling</tissue>
    </source>
</reference>
<dbReference type="Gene3D" id="2.60.110.10">
    <property type="entry name" value="Thaumatin"/>
    <property type="match status" value="2"/>
</dbReference>
<dbReference type="SMART" id="SM00205">
    <property type="entry name" value="THN"/>
    <property type="match status" value="1"/>
</dbReference>
<dbReference type="AlphaFoldDB" id="A0A3L6FA85"/>